<dbReference type="EMBL" id="FR824126">
    <property type="protein sequence ID" value="CCA19883.1"/>
    <property type="molecule type" value="Genomic_DNA"/>
</dbReference>
<dbReference type="AlphaFoldDB" id="F0WFA1"/>
<name>F0WFA1_9STRA</name>
<reference evidence="1" key="1">
    <citation type="journal article" date="2011" name="PLoS Biol.">
        <title>Gene gain and loss during evolution of obligate parasitism in the white rust pathogen of Arabidopsis thaliana.</title>
        <authorList>
            <person name="Kemen E."/>
            <person name="Gardiner A."/>
            <person name="Schultz-Larsen T."/>
            <person name="Kemen A.C."/>
            <person name="Balmuth A.L."/>
            <person name="Robert-Seilaniantz A."/>
            <person name="Bailey K."/>
            <person name="Holub E."/>
            <person name="Studholme D.J."/>
            <person name="Maclean D."/>
            <person name="Jones J.D."/>
        </authorList>
    </citation>
    <scope>NUCLEOTIDE SEQUENCE</scope>
</reference>
<dbReference type="Gene3D" id="3.60.10.10">
    <property type="entry name" value="Endonuclease/exonuclease/phosphatase"/>
    <property type="match status" value="1"/>
</dbReference>
<accession>F0WFA1</accession>
<sequence length="372" mass="43142">MFHDRDQLDSFQFLLQSQMQAKSFVNDTNSTQLHPAHNRSGCVMTILRSDFPGYTSVEEITERSIRNRYLVLRLLIHDAPVYIHNVYAPVKAEERVLFFSNCTPTISIQPSTHLVLGDFNTPLNPAVDASSGAIRHESSRLACLEWLSQIGVDHLPRKKRVDHICMSEQLFSMVYKDSEYFRPRHAGDYLAQKVNFANLTQSPGRGYWKCSPRLFEYSQVVEEIKMEAILLLEQVRTTFNAGKMWESRKRKMKKQLQATEKKIAQDSRRDVESTQRVLESAAAQYREKDTPESRYFFESSLQQFRSSVEITARYNQDESFDHHVKDMESFSRYFFGPPDSSCRRVPIENVTKKCGTVTSNPREVVEEFTGFD</sequence>
<reference evidence="1" key="2">
    <citation type="submission" date="2011-02" db="EMBL/GenBank/DDBJ databases">
        <authorList>
            <person name="MacLean D."/>
        </authorList>
    </citation>
    <scope>NUCLEOTIDE SEQUENCE</scope>
</reference>
<proteinExistence type="predicted"/>
<dbReference type="HOGENOM" id="CLU_744772_0_0_1"/>
<dbReference type="InterPro" id="IPR036691">
    <property type="entry name" value="Endo/exonu/phosph_ase_sf"/>
</dbReference>
<gene>
    <name evidence="1" type="primary">AlNc14C81G5293</name>
    <name evidence="1" type="ORF">ALNC14_060260</name>
</gene>
<dbReference type="SUPFAM" id="SSF56219">
    <property type="entry name" value="DNase I-like"/>
    <property type="match status" value="1"/>
</dbReference>
<protein>
    <submittedName>
        <fullName evidence="1">AlNc14C81G5293 protein</fullName>
    </submittedName>
</protein>
<organism evidence="1">
    <name type="scientific">Albugo laibachii Nc14</name>
    <dbReference type="NCBI Taxonomy" id="890382"/>
    <lineage>
        <taxon>Eukaryota</taxon>
        <taxon>Sar</taxon>
        <taxon>Stramenopiles</taxon>
        <taxon>Oomycota</taxon>
        <taxon>Peronosporomycetes</taxon>
        <taxon>Albuginales</taxon>
        <taxon>Albuginaceae</taxon>
        <taxon>Albugo</taxon>
    </lineage>
</organism>
<evidence type="ECO:0000313" key="1">
    <source>
        <dbReference type="EMBL" id="CCA19883.1"/>
    </source>
</evidence>